<dbReference type="HOGENOM" id="CLU_2061160_0_0_1"/>
<reference evidence="3" key="1">
    <citation type="journal article" date="2013" name="Genome Announc.">
        <title>Draft genome sequence of Neofusicoccum parvum isolate UCR-NP2, a fungal vascular pathogen associated with grapevine cankers.</title>
        <authorList>
            <person name="Blanco-Ulate B."/>
            <person name="Rolshausen P."/>
            <person name="Cantu D."/>
        </authorList>
    </citation>
    <scope>NUCLEOTIDE SEQUENCE [LARGE SCALE GENOMIC DNA]</scope>
    <source>
        <strain evidence="3">UCR-NP2</strain>
    </source>
</reference>
<feature type="compositionally biased region" description="Polar residues" evidence="1">
    <location>
        <begin position="1"/>
        <end position="10"/>
    </location>
</feature>
<dbReference type="Proteomes" id="UP000013521">
    <property type="component" value="Unassembled WGS sequence"/>
</dbReference>
<gene>
    <name evidence="2" type="ORF">UCRNP2_1389</name>
</gene>
<evidence type="ECO:0000256" key="1">
    <source>
        <dbReference type="SAM" id="MobiDB-lite"/>
    </source>
</evidence>
<evidence type="ECO:0000313" key="3">
    <source>
        <dbReference type="Proteomes" id="UP000013521"/>
    </source>
</evidence>
<accession>R1H088</accession>
<feature type="region of interest" description="Disordered" evidence="1">
    <location>
        <begin position="1"/>
        <end position="38"/>
    </location>
</feature>
<dbReference type="KEGG" id="npa:UCRNP2_1389"/>
<dbReference type="AlphaFoldDB" id="R1H088"/>
<proteinExistence type="predicted"/>
<organism evidence="2 3">
    <name type="scientific">Botryosphaeria parva (strain UCR-NP2)</name>
    <name type="common">Grapevine canker fungus</name>
    <name type="synonym">Neofusicoccum parvum</name>
    <dbReference type="NCBI Taxonomy" id="1287680"/>
    <lineage>
        <taxon>Eukaryota</taxon>
        <taxon>Fungi</taxon>
        <taxon>Dikarya</taxon>
        <taxon>Ascomycota</taxon>
        <taxon>Pezizomycotina</taxon>
        <taxon>Dothideomycetes</taxon>
        <taxon>Dothideomycetes incertae sedis</taxon>
        <taxon>Botryosphaeriales</taxon>
        <taxon>Botryosphaeriaceae</taxon>
        <taxon>Neofusicoccum</taxon>
    </lineage>
</organism>
<evidence type="ECO:0000313" key="2">
    <source>
        <dbReference type="EMBL" id="EOD51819.1"/>
    </source>
</evidence>
<dbReference type="EMBL" id="KB915807">
    <property type="protein sequence ID" value="EOD51819.1"/>
    <property type="molecule type" value="Genomic_DNA"/>
</dbReference>
<protein>
    <submittedName>
        <fullName evidence="2">Uncharacterized protein</fullName>
    </submittedName>
</protein>
<name>R1H088_BOTPV</name>
<sequence>MPEPGEQSQATKRRSIVVDGGKDETEPGMPTTEEKLNATASLRPGRKVNDAAINYILAFLSAPFAEWEAVNSLNLKPGCTWRKLALLHSLLRAALGRVDDLGVQEGELHNDAEQLRKIE</sequence>